<evidence type="ECO:0000313" key="4">
    <source>
        <dbReference type="EMBL" id="XDQ26491.1"/>
    </source>
</evidence>
<feature type="domain" description="SWIM-type" evidence="3">
    <location>
        <begin position="58"/>
        <end position="94"/>
    </location>
</feature>
<reference evidence="4" key="1">
    <citation type="submission" date="2024-07" db="EMBL/GenBank/DDBJ databases">
        <authorList>
            <person name="Yu S.T."/>
        </authorList>
    </citation>
    <scope>NUCLEOTIDE SEQUENCE</scope>
    <source>
        <strain evidence="4">R21</strain>
    </source>
</reference>
<protein>
    <submittedName>
        <fullName evidence="4">SWIM zinc finger domain-containing protein</fullName>
    </submittedName>
</protein>
<feature type="compositionally biased region" description="Basic and acidic residues" evidence="2">
    <location>
        <begin position="114"/>
        <end position="126"/>
    </location>
</feature>
<dbReference type="AlphaFoldDB" id="A0AB39P7H8"/>
<dbReference type="GO" id="GO:0008270">
    <property type="term" value="F:zinc ion binding"/>
    <property type="evidence" value="ECO:0007669"/>
    <property type="project" value="UniProtKB-KW"/>
</dbReference>
<feature type="region of interest" description="Disordered" evidence="2">
    <location>
        <begin position="114"/>
        <end position="146"/>
    </location>
</feature>
<evidence type="ECO:0000256" key="1">
    <source>
        <dbReference type="PROSITE-ProRule" id="PRU00325"/>
    </source>
</evidence>
<keyword evidence="1" id="KW-0479">Metal-binding</keyword>
<accession>A0AB39P7H8</accession>
<name>A0AB39P7H8_9ACTN</name>
<dbReference type="Pfam" id="PF04434">
    <property type="entry name" value="SWIM"/>
    <property type="match status" value="1"/>
</dbReference>
<dbReference type="PROSITE" id="PS50966">
    <property type="entry name" value="ZF_SWIM"/>
    <property type="match status" value="1"/>
</dbReference>
<proteinExistence type="predicted"/>
<evidence type="ECO:0000259" key="3">
    <source>
        <dbReference type="PROSITE" id="PS50966"/>
    </source>
</evidence>
<keyword evidence="1" id="KW-0862">Zinc</keyword>
<dbReference type="InterPro" id="IPR007527">
    <property type="entry name" value="Znf_SWIM"/>
</dbReference>
<sequence length="450" mass="47536">MTQQGVRWTADQVLALAPDAASRKAGSELGAAGPWSGAGRSDEGTVWGLCKGSGSKPYRTVIDIADSTGPAYKCSCPSRKFPCKHALGLLLLWADADDTVPRGPAPDWAEQWMEGRRERAQEKRTTDGASGAAAADPEAARRRAERRAERITAGAAELEQRLTDLLRVGLAAAEQAGYAPWEETAARMVDAQAPGLAARVRELGAIPSSGPGWPVRLLEECALLHLLDQGWLRRERLPDGLAATVRSRVGLTGSPDGPPVRDRWLVLAQYDTSDGHLTTRRIWLYGTESGRTALLLSYGAAGRAPELALPVGLAVEAELSAYPGAGQLRAALGERFAPPSPAGIRPPGVGPAQAAARYGAALRDDPWLDSVPVTLDRVVPTPDGDSWQLADADGDLALPLTPSARTRPGLWRLVSLSGGSPVTVFGECGHRGFTPLTAWPEGPGEAVTLC</sequence>
<feature type="compositionally biased region" description="Low complexity" evidence="2">
    <location>
        <begin position="127"/>
        <end position="137"/>
    </location>
</feature>
<keyword evidence="1" id="KW-0863">Zinc-finger</keyword>
<dbReference type="EMBL" id="CP163435">
    <property type="protein sequence ID" value="XDQ26491.1"/>
    <property type="molecule type" value="Genomic_DNA"/>
</dbReference>
<organism evidence="4">
    <name type="scientific">Streptomyces sp. R21</name>
    <dbReference type="NCBI Taxonomy" id="3238627"/>
    <lineage>
        <taxon>Bacteria</taxon>
        <taxon>Bacillati</taxon>
        <taxon>Actinomycetota</taxon>
        <taxon>Actinomycetes</taxon>
        <taxon>Kitasatosporales</taxon>
        <taxon>Streptomycetaceae</taxon>
        <taxon>Streptomyces</taxon>
    </lineage>
</organism>
<gene>
    <name evidence="4" type="ORF">AB5J56_18055</name>
</gene>
<dbReference type="RefSeq" id="WP_369233774.1">
    <property type="nucleotide sequence ID" value="NZ_CP163435.1"/>
</dbReference>
<evidence type="ECO:0000256" key="2">
    <source>
        <dbReference type="SAM" id="MobiDB-lite"/>
    </source>
</evidence>